<accession>A0A0G0C1K5</accession>
<dbReference type="GO" id="GO:0003735">
    <property type="term" value="F:structural constituent of ribosome"/>
    <property type="evidence" value="ECO:0007669"/>
    <property type="project" value="InterPro"/>
</dbReference>
<keyword evidence="3 5" id="KW-0687">Ribonucleoprotein</keyword>
<dbReference type="GO" id="GO:0006412">
    <property type="term" value="P:translation"/>
    <property type="evidence" value="ECO:0007669"/>
    <property type="project" value="UniProtKB-UniRule"/>
</dbReference>
<comment type="caution">
    <text evidence="6">The sequence shown here is derived from an EMBL/GenBank/DDBJ whole genome shotgun (WGS) entry which is preliminary data.</text>
</comment>
<evidence type="ECO:0000256" key="2">
    <source>
        <dbReference type="ARBA" id="ARBA00022980"/>
    </source>
</evidence>
<dbReference type="Proteomes" id="UP000034581">
    <property type="component" value="Unassembled WGS sequence"/>
</dbReference>
<dbReference type="Pfam" id="PF01783">
    <property type="entry name" value="Ribosomal_L32p"/>
    <property type="match status" value="1"/>
</dbReference>
<gene>
    <name evidence="5" type="primary">rpmF</name>
    <name evidence="6" type="ORF">UR67_C0002G0091</name>
</gene>
<keyword evidence="2 5" id="KW-0689">Ribosomal protein</keyword>
<name>A0A0G0C1K5_UNCC3</name>
<evidence type="ECO:0000313" key="6">
    <source>
        <dbReference type="EMBL" id="KKP69971.1"/>
    </source>
</evidence>
<evidence type="ECO:0000256" key="4">
    <source>
        <dbReference type="ARBA" id="ARBA00035178"/>
    </source>
</evidence>
<proteinExistence type="inferred from homology"/>
<evidence type="ECO:0000256" key="5">
    <source>
        <dbReference type="HAMAP-Rule" id="MF_00340"/>
    </source>
</evidence>
<evidence type="ECO:0000256" key="3">
    <source>
        <dbReference type="ARBA" id="ARBA00023274"/>
    </source>
</evidence>
<dbReference type="GO" id="GO:0015934">
    <property type="term" value="C:large ribosomal subunit"/>
    <property type="evidence" value="ECO:0007669"/>
    <property type="project" value="InterPro"/>
</dbReference>
<dbReference type="NCBIfam" id="TIGR01031">
    <property type="entry name" value="rpmF_bact"/>
    <property type="match status" value="1"/>
</dbReference>
<dbReference type="HAMAP" id="MF_00340">
    <property type="entry name" value="Ribosomal_bL32"/>
    <property type="match status" value="1"/>
</dbReference>
<organism evidence="6 7">
    <name type="scientific">candidate division CPR3 bacterium GW2011_GWF2_35_18</name>
    <dbReference type="NCBI Taxonomy" id="1618350"/>
    <lineage>
        <taxon>Bacteria</taxon>
        <taxon>Bacteria division CPR3</taxon>
    </lineage>
</organism>
<sequence length="67" mass="7617">MAALPKKKMAKTRSRKRKGALRVKIPELVKCSNCSKKILPHIVCPYCGFYKGKEVIKKEAETKVTRV</sequence>
<dbReference type="SUPFAM" id="SSF57829">
    <property type="entry name" value="Zn-binding ribosomal proteins"/>
    <property type="match status" value="1"/>
</dbReference>
<evidence type="ECO:0000313" key="7">
    <source>
        <dbReference type="Proteomes" id="UP000034581"/>
    </source>
</evidence>
<dbReference type="STRING" id="1618350.UR67_C0002G0091"/>
<evidence type="ECO:0000256" key="1">
    <source>
        <dbReference type="ARBA" id="ARBA00008560"/>
    </source>
</evidence>
<dbReference type="InterPro" id="IPR002677">
    <property type="entry name" value="Ribosomal_bL32"/>
</dbReference>
<dbReference type="PANTHER" id="PTHR35534">
    <property type="entry name" value="50S RIBOSOMAL PROTEIN L32"/>
    <property type="match status" value="1"/>
</dbReference>
<dbReference type="AlphaFoldDB" id="A0A0G0C1K5"/>
<dbReference type="InterPro" id="IPR044957">
    <property type="entry name" value="Ribosomal_bL32_bact"/>
</dbReference>
<dbReference type="PANTHER" id="PTHR35534:SF1">
    <property type="entry name" value="LARGE RIBOSOMAL SUBUNIT PROTEIN BL32"/>
    <property type="match status" value="1"/>
</dbReference>
<dbReference type="InterPro" id="IPR011332">
    <property type="entry name" value="Ribosomal_zn-bd"/>
</dbReference>
<reference evidence="6 7" key="1">
    <citation type="journal article" date="2015" name="Nature">
        <title>rRNA introns, odd ribosomes, and small enigmatic genomes across a large radiation of phyla.</title>
        <authorList>
            <person name="Brown C.T."/>
            <person name="Hug L.A."/>
            <person name="Thomas B.C."/>
            <person name="Sharon I."/>
            <person name="Castelle C.J."/>
            <person name="Singh A."/>
            <person name="Wilkins M.J."/>
            <person name="Williams K.H."/>
            <person name="Banfield J.F."/>
        </authorList>
    </citation>
    <scope>NUCLEOTIDE SEQUENCE [LARGE SCALE GENOMIC DNA]</scope>
</reference>
<protein>
    <recommendedName>
        <fullName evidence="4 5">Large ribosomal subunit protein bL32</fullName>
    </recommendedName>
</protein>
<dbReference type="EMBL" id="LBQB01000002">
    <property type="protein sequence ID" value="KKP69971.1"/>
    <property type="molecule type" value="Genomic_DNA"/>
</dbReference>
<comment type="similarity">
    <text evidence="1 5">Belongs to the bacterial ribosomal protein bL32 family.</text>
</comment>